<evidence type="ECO:0000313" key="3">
    <source>
        <dbReference type="EMBL" id="OPA73037.1"/>
    </source>
</evidence>
<gene>
    <name evidence="3" type="ORF">BVG16_30685</name>
</gene>
<evidence type="ECO:0000259" key="2">
    <source>
        <dbReference type="Pfam" id="PF01609"/>
    </source>
</evidence>
<organism evidence="3 4">
    <name type="scientific">Paenibacillus selenitireducens</name>
    <dbReference type="NCBI Taxonomy" id="1324314"/>
    <lineage>
        <taxon>Bacteria</taxon>
        <taxon>Bacillati</taxon>
        <taxon>Bacillota</taxon>
        <taxon>Bacilli</taxon>
        <taxon>Bacillales</taxon>
        <taxon>Paenibacillaceae</taxon>
        <taxon>Paenibacillus</taxon>
    </lineage>
</organism>
<dbReference type="GO" id="GO:0004803">
    <property type="term" value="F:transposase activity"/>
    <property type="evidence" value="ECO:0007669"/>
    <property type="project" value="InterPro"/>
</dbReference>
<reference evidence="3 4" key="1">
    <citation type="submission" date="2017-01" db="EMBL/GenBank/DDBJ databases">
        <title>Genome analysis of Paenibacillus selenitrireducens ES3-24.</title>
        <authorList>
            <person name="Xu D."/>
            <person name="Yao R."/>
            <person name="Zheng S."/>
        </authorList>
    </citation>
    <scope>NUCLEOTIDE SEQUENCE [LARGE SCALE GENOMIC DNA]</scope>
    <source>
        <strain evidence="3 4">ES3-24</strain>
    </source>
</reference>
<evidence type="ECO:0000313" key="4">
    <source>
        <dbReference type="Proteomes" id="UP000190188"/>
    </source>
</evidence>
<dbReference type="Proteomes" id="UP000190188">
    <property type="component" value="Unassembled WGS sequence"/>
</dbReference>
<name>A0A1T2WZI7_9BACL</name>
<dbReference type="EMBL" id="MSZX01000023">
    <property type="protein sequence ID" value="OPA73037.1"/>
    <property type="molecule type" value="Genomic_DNA"/>
</dbReference>
<comment type="caution">
    <text evidence="3">The sequence shown here is derived from an EMBL/GenBank/DDBJ whole genome shotgun (WGS) entry which is preliminary data.</text>
</comment>
<feature type="region of interest" description="Disordered" evidence="1">
    <location>
        <begin position="33"/>
        <end position="55"/>
    </location>
</feature>
<accession>A0A1T2WZI7</accession>
<dbReference type="Pfam" id="PF01609">
    <property type="entry name" value="DDE_Tnp_1"/>
    <property type="match status" value="1"/>
</dbReference>
<dbReference type="GO" id="GO:0006313">
    <property type="term" value="P:DNA transposition"/>
    <property type="evidence" value="ECO:0007669"/>
    <property type="project" value="InterPro"/>
</dbReference>
<dbReference type="OrthoDB" id="5751230at2"/>
<dbReference type="GO" id="GO:0003677">
    <property type="term" value="F:DNA binding"/>
    <property type="evidence" value="ECO:0007669"/>
    <property type="project" value="InterPro"/>
</dbReference>
<keyword evidence="4" id="KW-1185">Reference proteome</keyword>
<proteinExistence type="predicted"/>
<sequence>MEEVGQHVLKLALEEGFIPDDTIAIDATHFEARDQAPAKQGKIKEAPKKRGRKAKHEREAWLLQQQLEEEQKSIFDKKIADLLPESYEKLRQQMPIAPEWGIKCNSEGKNFYWYRYKGHLAVGTQSQYILGALLSSGNMNDGKAAIALLKGIKAQFLQYAFNYATMDAGYDYEPIYEEIRKTKADAIIAYNPKA</sequence>
<feature type="domain" description="Transposase IS4-like" evidence="2">
    <location>
        <begin position="20"/>
        <end position="190"/>
    </location>
</feature>
<dbReference type="STRING" id="1324314.BVG16_30685"/>
<protein>
    <recommendedName>
        <fullName evidence="2">Transposase IS4-like domain-containing protein</fullName>
    </recommendedName>
</protein>
<evidence type="ECO:0000256" key="1">
    <source>
        <dbReference type="SAM" id="MobiDB-lite"/>
    </source>
</evidence>
<feature type="compositionally biased region" description="Basic and acidic residues" evidence="1">
    <location>
        <begin position="33"/>
        <end position="48"/>
    </location>
</feature>
<dbReference type="AlphaFoldDB" id="A0A1T2WZI7"/>
<dbReference type="InterPro" id="IPR002559">
    <property type="entry name" value="Transposase_11"/>
</dbReference>